<dbReference type="InterPro" id="IPR006327">
    <property type="entry name" value="PTS_IIC_fruc"/>
</dbReference>
<evidence type="ECO:0000256" key="11">
    <source>
        <dbReference type="ARBA" id="ARBA00022777"/>
    </source>
</evidence>
<evidence type="ECO:0000256" key="7">
    <source>
        <dbReference type="ARBA" id="ARBA00022597"/>
    </source>
</evidence>
<dbReference type="PANTHER" id="PTHR30505:SF0">
    <property type="entry name" value="FRUCTOSE-LIKE PTS SYSTEM EIIBC COMPONENT-RELATED"/>
    <property type="match status" value="1"/>
</dbReference>
<evidence type="ECO:0000256" key="12">
    <source>
        <dbReference type="ARBA" id="ARBA00022989"/>
    </source>
</evidence>
<dbReference type="NCBIfam" id="TIGR00829">
    <property type="entry name" value="FRU"/>
    <property type="match status" value="1"/>
</dbReference>
<keyword evidence="5" id="KW-1003">Cell membrane</keyword>
<comment type="subcellular location">
    <subcellularLocation>
        <location evidence="2">Cell inner membrane</location>
        <topology evidence="2">Multi-pass membrane protein</topology>
    </subcellularLocation>
</comment>
<protein>
    <recommendedName>
        <fullName evidence="3">protein-N(pi)-phosphohistidine--D-fructose phosphotransferase</fullName>
        <ecNumber evidence="3">2.7.1.202</ecNumber>
    </recommendedName>
</protein>
<dbReference type="GO" id="GO:0009401">
    <property type="term" value="P:phosphoenolpyruvate-dependent sugar phosphotransferase system"/>
    <property type="evidence" value="ECO:0007669"/>
    <property type="project" value="UniProtKB-KW"/>
</dbReference>
<keyword evidence="18" id="KW-1185">Reference proteome</keyword>
<evidence type="ECO:0000256" key="3">
    <source>
        <dbReference type="ARBA" id="ARBA00012799"/>
    </source>
</evidence>
<dbReference type="InterPro" id="IPR013011">
    <property type="entry name" value="PTS_EIIB_2"/>
</dbReference>
<gene>
    <name evidence="17" type="ORF">DKK70_08720</name>
</gene>
<feature type="transmembrane region" description="Helical" evidence="14">
    <location>
        <begin position="172"/>
        <end position="192"/>
    </location>
</feature>
<dbReference type="GO" id="GO:0016301">
    <property type="term" value="F:kinase activity"/>
    <property type="evidence" value="ECO:0007669"/>
    <property type="project" value="UniProtKB-KW"/>
</dbReference>
<evidence type="ECO:0000256" key="1">
    <source>
        <dbReference type="ARBA" id="ARBA00001401"/>
    </source>
</evidence>
<proteinExistence type="predicted"/>
<dbReference type="SUPFAM" id="SSF52794">
    <property type="entry name" value="PTS system IIB component-like"/>
    <property type="match status" value="1"/>
</dbReference>
<keyword evidence="10 14" id="KW-0812">Transmembrane</keyword>
<feature type="transmembrane region" description="Helical" evidence="14">
    <location>
        <begin position="247"/>
        <end position="271"/>
    </location>
</feature>
<feature type="transmembrane region" description="Helical" evidence="14">
    <location>
        <begin position="336"/>
        <end position="355"/>
    </location>
</feature>
<evidence type="ECO:0000256" key="6">
    <source>
        <dbReference type="ARBA" id="ARBA00022553"/>
    </source>
</evidence>
<feature type="transmembrane region" description="Helical" evidence="14">
    <location>
        <begin position="433"/>
        <end position="453"/>
    </location>
</feature>
<accession>A0A2V4E1P1</accession>
<dbReference type="OrthoDB" id="9782569at2"/>
<evidence type="ECO:0000256" key="8">
    <source>
        <dbReference type="ARBA" id="ARBA00022679"/>
    </source>
</evidence>
<dbReference type="STRING" id="1196095.GAPWK_1587"/>
<feature type="domain" description="PTS EIIC type-2" evidence="16">
    <location>
        <begin position="123"/>
        <end position="454"/>
    </location>
</feature>
<dbReference type="Gene3D" id="3.40.50.2300">
    <property type="match status" value="1"/>
</dbReference>
<dbReference type="GO" id="GO:0005886">
    <property type="term" value="C:plasma membrane"/>
    <property type="evidence" value="ECO:0007669"/>
    <property type="project" value="UniProtKB-SubCell"/>
</dbReference>
<feature type="transmembrane region" description="Helical" evidence="14">
    <location>
        <begin position="134"/>
        <end position="160"/>
    </location>
</feature>
<keyword evidence="6" id="KW-0597">Phosphoprotein</keyword>
<comment type="catalytic activity">
    <reaction evidence="1">
        <text>D-fructose(out) + N(pros)-phospho-L-histidyl-[protein] = D-fructose 1-phosphate(in) + L-histidyl-[protein]</text>
        <dbReference type="Rhea" id="RHEA:49252"/>
        <dbReference type="Rhea" id="RHEA-COMP:9745"/>
        <dbReference type="Rhea" id="RHEA-COMP:9746"/>
        <dbReference type="ChEBI" id="CHEBI:29979"/>
        <dbReference type="ChEBI" id="CHEBI:37721"/>
        <dbReference type="ChEBI" id="CHEBI:58674"/>
        <dbReference type="ChEBI" id="CHEBI:64837"/>
        <dbReference type="EC" id="2.7.1.202"/>
    </reaction>
</comment>
<dbReference type="EMBL" id="QGLR01000010">
    <property type="protein sequence ID" value="PXZ07065.1"/>
    <property type="molecule type" value="Genomic_DNA"/>
</dbReference>
<dbReference type="PROSITE" id="PS51104">
    <property type="entry name" value="PTS_EIIC_TYPE_2"/>
    <property type="match status" value="1"/>
</dbReference>
<dbReference type="InterPro" id="IPR003501">
    <property type="entry name" value="PTS_EIIB_2/3"/>
</dbReference>
<feature type="transmembrane region" description="Helical" evidence="14">
    <location>
        <begin position="367"/>
        <end position="388"/>
    </location>
</feature>
<dbReference type="EC" id="2.7.1.202" evidence="3"/>
<evidence type="ECO:0000313" key="17">
    <source>
        <dbReference type="EMBL" id="PXZ07065.1"/>
    </source>
</evidence>
<feature type="transmembrane region" description="Helical" evidence="14">
    <location>
        <begin position="212"/>
        <end position="235"/>
    </location>
</feature>
<dbReference type="GO" id="GO:0005351">
    <property type="term" value="F:carbohydrate:proton symporter activity"/>
    <property type="evidence" value="ECO:0007669"/>
    <property type="project" value="InterPro"/>
</dbReference>
<dbReference type="NCBIfam" id="TIGR01427">
    <property type="entry name" value="PTS_IIC_fructo"/>
    <property type="match status" value="1"/>
</dbReference>
<sequence>MSKESLKNKKIVAICACTAGMAHTYIAKQKIENEAKKRGWDCKVETQGAAGIDNVLTQQDLISADVILLATDISIDNAERLEPFKNVIKVSTGEAVKNTAGIFNNAEALSSKKEVKESIGKEIFRSLNTGISKFLPVIIASGILFSIVLMTGHVSGGTILPSNQFFANLQQVAFYGFAMMVPVLAAYMAYSIGGNAALAPAFIMGYVVNNPIGVNQVSTGFIGAMIFGILIGYFVKWFKTVKVHPVIASVMPVMIIPTVTLLIMAPIYIYILSYPLDWFVKAMVETLKDMSEVNAAFLGIGIGVLAALDMGGPCSKAATAFTLAAMAEGVYGPNGVFRMCCAIPPLGLAISSLLVSRSKYTKEEKEFGITAFFLSLAGITEGAIPFAVKDPKRIIIAIVVGTAVAGMLGMINGIDSLVAFGGLVALGGVTKGALWYVIDMFIGAFIIAAILHFTRKPAVEGDVVVDAD</sequence>
<dbReference type="CDD" id="cd05569">
    <property type="entry name" value="PTS_IIB_fructose"/>
    <property type="match status" value="1"/>
</dbReference>
<dbReference type="GO" id="GO:0090563">
    <property type="term" value="F:protein-phosphocysteine-sugar phosphotransferase activity"/>
    <property type="evidence" value="ECO:0007669"/>
    <property type="project" value="TreeGrafter"/>
</dbReference>
<name>A0A2V4E1P1_9GAMM</name>
<evidence type="ECO:0000256" key="10">
    <source>
        <dbReference type="ARBA" id="ARBA00022692"/>
    </source>
</evidence>
<comment type="caution">
    <text evidence="17">The sequence shown here is derived from an EMBL/GenBank/DDBJ whole genome shotgun (WGS) entry which is preliminary data.</text>
</comment>
<dbReference type="AlphaFoldDB" id="A0A2V4E1P1"/>
<dbReference type="Proteomes" id="UP000247932">
    <property type="component" value="Unassembled WGS sequence"/>
</dbReference>
<keyword evidence="4" id="KW-0813">Transport</keyword>
<reference evidence="17 18" key="1">
    <citation type="submission" date="2018-05" db="EMBL/GenBank/DDBJ databases">
        <title>Reference genomes for bee gut microbiota database.</title>
        <authorList>
            <person name="Ellegaard K.M."/>
        </authorList>
    </citation>
    <scope>NUCLEOTIDE SEQUENCE [LARGE SCALE GENOMIC DNA]</scope>
    <source>
        <strain evidence="17 18">ESL0182</strain>
    </source>
</reference>
<evidence type="ECO:0000256" key="4">
    <source>
        <dbReference type="ARBA" id="ARBA00022448"/>
    </source>
</evidence>
<dbReference type="GO" id="GO:0022877">
    <property type="term" value="F:protein-N(PI)-phosphohistidine-fructose phosphotransferase system transporter activity"/>
    <property type="evidence" value="ECO:0007669"/>
    <property type="project" value="InterPro"/>
</dbReference>
<keyword evidence="12 14" id="KW-1133">Transmembrane helix</keyword>
<dbReference type="InterPro" id="IPR050864">
    <property type="entry name" value="Bacterial_PTS_Sugar_Transport"/>
</dbReference>
<keyword evidence="13 14" id="KW-0472">Membrane</keyword>
<feature type="transmembrane region" description="Helical" evidence="14">
    <location>
        <begin position="394"/>
        <end position="426"/>
    </location>
</feature>
<evidence type="ECO:0000259" key="15">
    <source>
        <dbReference type="PROSITE" id="PS51099"/>
    </source>
</evidence>
<evidence type="ECO:0000256" key="2">
    <source>
        <dbReference type="ARBA" id="ARBA00004429"/>
    </source>
</evidence>
<evidence type="ECO:0000313" key="18">
    <source>
        <dbReference type="Proteomes" id="UP000247932"/>
    </source>
</evidence>
<evidence type="ECO:0000259" key="16">
    <source>
        <dbReference type="PROSITE" id="PS51104"/>
    </source>
</evidence>
<evidence type="ECO:0000256" key="13">
    <source>
        <dbReference type="ARBA" id="ARBA00023136"/>
    </source>
</evidence>
<dbReference type="PROSITE" id="PS51099">
    <property type="entry name" value="PTS_EIIB_TYPE_2"/>
    <property type="match status" value="1"/>
</dbReference>
<dbReference type="InterPro" id="IPR036095">
    <property type="entry name" value="PTS_EIIB-like_sf"/>
</dbReference>
<dbReference type="InterPro" id="IPR013014">
    <property type="entry name" value="PTS_EIIC_2"/>
</dbReference>
<dbReference type="InterPro" id="IPR003353">
    <property type="entry name" value="PTS_IIB_fruc"/>
</dbReference>
<dbReference type="RefSeq" id="WP_110433653.1">
    <property type="nucleotide sequence ID" value="NZ_QGLR01000010.1"/>
</dbReference>
<organism evidence="17 18">
    <name type="scientific">Gilliamella apicola</name>
    <dbReference type="NCBI Taxonomy" id="1196095"/>
    <lineage>
        <taxon>Bacteria</taxon>
        <taxon>Pseudomonadati</taxon>
        <taxon>Pseudomonadota</taxon>
        <taxon>Gammaproteobacteria</taxon>
        <taxon>Orbales</taxon>
        <taxon>Orbaceae</taxon>
        <taxon>Gilliamella</taxon>
    </lineage>
</organism>
<evidence type="ECO:0000256" key="9">
    <source>
        <dbReference type="ARBA" id="ARBA00022683"/>
    </source>
</evidence>
<dbReference type="Pfam" id="PF02302">
    <property type="entry name" value="PTS_IIB"/>
    <property type="match status" value="1"/>
</dbReference>
<keyword evidence="9" id="KW-0598">Phosphotransferase system</keyword>
<evidence type="ECO:0000256" key="5">
    <source>
        <dbReference type="ARBA" id="ARBA00022475"/>
    </source>
</evidence>
<keyword evidence="7" id="KW-0762">Sugar transport</keyword>
<evidence type="ECO:0000256" key="14">
    <source>
        <dbReference type="SAM" id="Phobius"/>
    </source>
</evidence>
<feature type="domain" description="PTS EIIB type-2" evidence="15">
    <location>
        <begin position="9"/>
        <end position="108"/>
    </location>
</feature>
<keyword evidence="8" id="KW-0808">Transferase</keyword>
<keyword evidence="11" id="KW-0418">Kinase</keyword>
<dbReference type="PANTHER" id="PTHR30505">
    <property type="entry name" value="FRUCTOSE-LIKE PERMEASE"/>
    <property type="match status" value="1"/>
</dbReference>